<dbReference type="PROSITE" id="PS50146">
    <property type="entry name" value="DAGK"/>
    <property type="match status" value="1"/>
</dbReference>
<dbReference type="EMBL" id="SRKZ01000003">
    <property type="protein sequence ID" value="TGD80408.1"/>
    <property type="molecule type" value="Genomic_DNA"/>
</dbReference>
<dbReference type="GO" id="GO:0019242">
    <property type="term" value="P:methylglyoxal biosynthetic process"/>
    <property type="evidence" value="ECO:0007669"/>
    <property type="project" value="InterPro"/>
</dbReference>
<dbReference type="PANTHER" id="PTHR30492:SF0">
    <property type="entry name" value="METHYLGLYOXAL SYNTHASE"/>
    <property type="match status" value="1"/>
</dbReference>
<evidence type="ECO:0000313" key="3">
    <source>
        <dbReference type="Proteomes" id="UP000298284"/>
    </source>
</evidence>
<feature type="domain" description="DAGKc" evidence="1">
    <location>
        <begin position="5"/>
        <end position="135"/>
    </location>
</feature>
<accession>A0A4Z0MM90</accession>
<keyword evidence="2" id="KW-0418">Kinase</keyword>
<dbReference type="InterPro" id="IPR001206">
    <property type="entry name" value="Diacylglycerol_kinase_cat_dom"/>
</dbReference>
<evidence type="ECO:0000259" key="1">
    <source>
        <dbReference type="PROSITE" id="PS50146"/>
    </source>
</evidence>
<dbReference type="AlphaFoldDB" id="A0A4Z0MM90"/>
<dbReference type="InterPro" id="IPR004363">
    <property type="entry name" value="Methylgl_synth"/>
</dbReference>
<gene>
    <name evidence="2" type="ORF">EU557_11245</name>
</gene>
<dbReference type="InterPro" id="IPR016064">
    <property type="entry name" value="NAD/diacylglycerol_kinase_sf"/>
</dbReference>
<protein>
    <submittedName>
        <fullName evidence="2">Diacylglycerol kinase family lipid kinase</fullName>
    </submittedName>
</protein>
<name>A0A4Z0MM90_9BACT</name>
<dbReference type="InterPro" id="IPR017438">
    <property type="entry name" value="ATP-NAD_kinase_N"/>
</dbReference>
<dbReference type="Gene3D" id="2.60.200.40">
    <property type="match status" value="1"/>
</dbReference>
<dbReference type="OrthoDB" id="9786026at2"/>
<evidence type="ECO:0000313" key="2">
    <source>
        <dbReference type="EMBL" id="TGD80408.1"/>
    </source>
</evidence>
<keyword evidence="3" id="KW-1185">Reference proteome</keyword>
<dbReference type="GO" id="GO:0016301">
    <property type="term" value="F:kinase activity"/>
    <property type="evidence" value="ECO:0007669"/>
    <property type="project" value="UniProtKB-KW"/>
</dbReference>
<dbReference type="GO" id="GO:0005829">
    <property type="term" value="C:cytosol"/>
    <property type="evidence" value="ECO:0007669"/>
    <property type="project" value="TreeGrafter"/>
</dbReference>
<keyword evidence="2" id="KW-0808">Transferase</keyword>
<dbReference type="InterPro" id="IPR045540">
    <property type="entry name" value="YegS/DAGK_C"/>
</dbReference>
<dbReference type="PANTHER" id="PTHR30492">
    <property type="entry name" value="METHYLGLYOXAL SYNTHASE"/>
    <property type="match status" value="1"/>
</dbReference>
<dbReference type="Gene3D" id="3.40.50.10330">
    <property type="entry name" value="Probable inorganic polyphosphate/atp-NAD kinase, domain 1"/>
    <property type="match status" value="1"/>
</dbReference>
<dbReference type="RefSeq" id="WP_135530559.1">
    <property type="nucleotide sequence ID" value="NZ_SRKZ01000003.1"/>
</dbReference>
<dbReference type="Pfam" id="PF00781">
    <property type="entry name" value="DAGK_cat"/>
    <property type="match status" value="1"/>
</dbReference>
<sequence length="311" mass="33851">MSAPVQLRNLLFVLNPISGDIDKAQLEGTIRSYCQERGRNAAFFHTTGEDDLARLQEHLQQVAYDAVFAAGGDGTVSLVAESLVNGSLPLGIIPLGSGNGLSKDLGIPQQVEEALRLTWDFEVLTMDTIRVGGKFSAHLADLGFNALVVERFDQGDVRGPGAYIRIATQEYINYEPEQYHIKTDLEEWEGPAFMLTIANANTFGSNVVINPEGELDDGQFEICLINPFPNAAAPGILYNLYTSGFDSSEYTRRLCCSRATITVPGKNRVLAQVDGEPLYLPTPVEVEILPQSLHVLTPKKQSPDAAAPGEQ</sequence>
<dbReference type="GO" id="GO:0008929">
    <property type="term" value="F:methylglyoxal synthase activity"/>
    <property type="evidence" value="ECO:0007669"/>
    <property type="project" value="InterPro"/>
</dbReference>
<dbReference type="SMART" id="SM00046">
    <property type="entry name" value="DAGKc"/>
    <property type="match status" value="1"/>
</dbReference>
<proteinExistence type="predicted"/>
<comment type="caution">
    <text evidence="2">The sequence shown here is derived from an EMBL/GenBank/DDBJ whole genome shotgun (WGS) entry which is preliminary data.</text>
</comment>
<dbReference type="SUPFAM" id="SSF111331">
    <property type="entry name" value="NAD kinase/diacylglycerol kinase-like"/>
    <property type="match status" value="1"/>
</dbReference>
<organism evidence="2 3">
    <name type="scientific">Hymenobacter wooponensis</name>
    <dbReference type="NCBI Taxonomy" id="1525360"/>
    <lineage>
        <taxon>Bacteria</taxon>
        <taxon>Pseudomonadati</taxon>
        <taxon>Bacteroidota</taxon>
        <taxon>Cytophagia</taxon>
        <taxon>Cytophagales</taxon>
        <taxon>Hymenobacteraceae</taxon>
        <taxon>Hymenobacter</taxon>
    </lineage>
</organism>
<dbReference type="Proteomes" id="UP000298284">
    <property type="component" value="Unassembled WGS sequence"/>
</dbReference>
<reference evidence="2 3" key="1">
    <citation type="submission" date="2019-04" db="EMBL/GenBank/DDBJ databases">
        <authorList>
            <person name="Feng G."/>
            <person name="Zhang J."/>
            <person name="Zhu H."/>
        </authorList>
    </citation>
    <scope>NUCLEOTIDE SEQUENCE [LARGE SCALE GENOMIC DNA]</scope>
    <source>
        <strain evidence="2 3">JCM 19491</strain>
    </source>
</reference>
<dbReference type="Pfam" id="PF19279">
    <property type="entry name" value="YegS_C"/>
    <property type="match status" value="1"/>
</dbReference>